<comment type="subcellular location">
    <subcellularLocation>
        <location evidence="1">Cell membrane</location>
        <topology evidence="1">Multi-pass membrane protein</topology>
    </subcellularLocation>
</comment>
<keyword evidence="7 8" id="KW-0472">Membrane</keyword>
<dbReference type="Proteomes" id="UP001501612">
    <property type="component" value="Unassembled WGS sequence"/>
</dbReference>
<evidence type="ECO:0000256" key="7">
    <source>
        <dbReference type="ARBA" id="ARBA00023136"/>
    </source>
</evidence>
<name>A0ABN2PNH6_9ACTN</name>
<evidence type="ECO:0000256" key="5">
    <source>
        <dbReference type="ARBA" id="ARBA00022692"/>
    </source>
</evidence>
<dbReference type="EMBL" id="BAAAMY010000007">
    <property type="protein sequence ID" value="GAA1927019.1"/>
    <property type="molecule type" value="Genomic_DNA"/>
</dbReference>
<organism evidence="9 10">
    <name type="scientific">Nocardioides lentus</name>
    <dbReference type="NCBI Taxonomy" id="338077"/>
    <lineage>
        <taxon>Bacteria</taxon>
        <taxon>Bacillati</taxon>
        <taxon>Actinomycetota</taxon>
        <taxon>Actinomycetes</taxon>
        <taxon>Propionibacteriales</taxon>
        <taxon>Nocardioidaceae</taxon>
        <taxon>Nocardioides</taxon>
    </lineage>
</organism>
<comment type="similarity">
    <text evidence="2">Belongs to the tellurite-resistance/dicarboxylate transporter (TDT) family.</text>
</comment>
<evidence type="ECO:0000256" key="4">
    <source>
        <dbReference type="ARBA" id="ARBA00022475"/>
    </source>
</evidence>
<feature type="transmembrane region" description="Helical" evidence="8">
    <location>
        <begin position="242"/>
        <end position="265"/>
    </location>
</feature>
<feature type="transmembrane region" description="Helical" evidence="8">
    <location>
        <begin position="50"/>
        <end position="71"/>
    </location>
</feature>
<dbReference type="Pfam" id="PF03595">
    <property type="entry name" value="SLAC1"/>
    <property type="match status" value="1"/>
</dbReference>
<evidence type="ECO:0000256" key="2">
    <source>
        <dbReference type="ARBA" id="ARBA00008566"/>
    </source>
</evidence>
<dbReference type="PANTHER" id="PTHR31686">
    <property type="match status" value="1"/>
</dbReference>
<keyword evidence="6 8" id="KW-1133">Transmembrane helix</keyword>
<evidence type="ECO:0000313" key="10">
    <source>
        <dbReference type="Proteomes" id="UP001501612"/>
    </source>
</evidence>
<evidence type="ECO:0000313" key="9">
    <source>
        <dbReference type="EMBL" id="GAA1927019.1"/>
    </source>
</evidence>
<keyword evidence="3" id="KW-0813">Transport</keyword>
<evidence type="ECO:0000256" key="6">
    <source>
        <dbReference type="ARBA" id="ARBA00022989"/>
    </source>
</evidence>
<protein>
    <submittedName>
        <fullName evidence="9">TDT family transporter</fullName>
    </submittedName>
</protein>
<evidence type="ECO:0000256" key="1">
    <source>
        <dbReference type="ARBA" id="ARBA00004651"/>
    </source>
</evidence>
<dbReference type="InterPro" id="IPR051629">
    <property type="entry name" value="Sulfite_efflux_TDT"/>
</dbReference>
<comment type="caution">
    <text evidence="9">The sequence shown here is derived from an EMBL/GenBank/DDBJ whole genome shotgun (WGS) entry which is preliminary data.</text>
</comment>
<feature type="transmembrane region" description="Helical" evidence="8">
    <location>
        <begin position="116"/>
        <end position="137"/>
    </location>
</feature>
<accession>A0ABN2PNH6</accession>
<feature type="transmembrane region" description="Helical" evidence="8">
    <location>
        <begin position="272"/>
        <end position="293"/>
    </location>
</feature>
<feature type="transmembrane region" description="Helical" evidence="8">
    <location>
        <begin position="299"/>
        <end position="319"/>
    </location>
</feature>
<keyword evidence="5 8" id="KW-0812">Transmembrane</keyword>
<keyword evidence="10" id="KW-1185">Reference proteome</keyword>
<proteinExistence type="inferred from homology"/>
<keyword evidence="4" id="KW-1003">Cell membrane</keyword>
<dbReference type="PANTHER" id="PTHR31686:SF1">
    <property type="entry name" value="SULFITE EFFLUX PUMP SSU1"/>
    <property type="match status" value="1"/>
</dbReference>
<feature type="transmembrane region" description="Helical" evidence="8">
    <location>
        <begin position="217"/>
        <end position="236"/>
    </location>
</feature>
<dbReference type="InterPro" id="IPR038665">
    <property type="entry name" value="Voltage-dep_anion_channel_sf"/>
</dbReference>
<evidence type="ECO:0000256" key="3">
    <source>
        <dbReference type="ARBA" id="ARBA00022448"/>
    </source>
</evidence>
<gene>
    <name evidence="9" type="ORF">GCM10009737_31090</name>
</gene>
<dbReference type="InterPro" id="IPR004695">
    <property type="entry name" value="SLAC1/Mae1/Ssu1/TehA"/>
</dbReference>
<feature type="transmembrane region" description="Helical" evidence="8">
    <location>
        <begin position="176"/>
        <end position="196"/>
    </location>
</feature>
<reference evidence="9 10" key="1">
    <citation type="journal article" date="2019" name="Int. J. Syst. Evol. Microbiol.">
        <title>The Global Catalogue of Microorganisms (GCM) 10K type strain sequencing project: providing services to taxonomists for standard genome sequencing and annotation.</title>
        <authorList>
            <consortium name="The Broad Institute Genomics Platform"/>
            <consortium name="The Broad Institute Genome Sequencing Center for Infectious Disease"/>
            <person name="Wu L."/>
            <person name="Ma J."/>
        </authorList>
    </citation>
    <scope>NUCLEOTIDE SEQUENCE [LARGE SCALE GENOMIC DNA]</scope>
    <source>
        <strain evidence="9 10">JCM 14046</strain>
    </source>
</reference>
<evidence type="ECO:0000256" key="8">
    <source>
        <dbReference type="SAM" id="Phobius"/>
    </source>
</evidence>
<feature type="transmembrane region" description="Helical" evidence="8">
    <location>
        <begin position="18"/>
        <end position="38"/>
    </location>
</feature>
<feature type="transmembrane region" description="Helical" evidence="8">
    <location>
        <begin position="92"/>
        <end position="110"/>
    </location>
</feature>
<sequence length="332" mass="33023">MSITAPPRPAATRLAPNWFAAVMGTGIVASAAATLPLAGPMVTGGPGALLAGLATVVWALAVVLLVVVTAASVGGGDWRDHAGLSHFLGARAMAPMSVASATLLVGHRVLGEPAAYGLALALWVVGTGLGLATATSARIRAHRRGPAEAAWLMPVVPPMVSAAVGALLAVRSPEPLATALLVASWACFATTLALGARPAAAVVRRVLGGDVPAAVPTLFIVLGPLGQSATAALLLAPGRTLAVVYAAVVVVAALAWLGLSAVLVARRRPAFAMTWWAFTFPVGTVVTGLSGLAHATGSSVAAVLAVTTYAGLVAAWVVVGARTLRGLRALVG</sequence>
<dbReference type="RefSeq" id="WP_344008511.1">
    <property type="nucleotide sequence ID" value="NZ_BAAAMY010000007.1"/>
</dbReference>
<dbReference type="Gene3D" id="1.50.10.150">
    <property type="entry name" value="Voltage-dependent anion channel"/>
    <property type="match status" value="1"/>
</dbReference>
<feature type="transmembrane region" description="Helical" evidence="8">
    <location>
        <begin position="149"/>
        <end position="170"/>
    </location>
</feature>